<keyword evidence="2" id="KW-1133">Transmembrane helix</keyword>
<sequence>MLRLSSVVAVGVLALTGGVAAPAAAAPGAVAARLAVGDDTQPVRIVIAVDESGSLAPADVLREREAATIIALGELSPKSSITIFGFGSSTGGGRAVDARQCMLKPDAPAADRDAMAACIREQINRRTEAEGHDTDFVAALSQGITLLKGFTDDAPRVLLLMTDGKLNVANDSAYGSDADSRRRAAEALLTDEVLPSALANKIQIWPLGFGTDIDADMLKSFAAGGAKASCAGVARPDPVFTPVPDKAALVQAMLDVSATARCAVAEPGVNGELPAGGEVDLTVEIPLIATDGSISVVKGDPSVKVTYFDPQDKQVKDGDNVDRSSFTLSGHSGAIESMRIRNPRPGRWRVHLAGSASVAKQVVSASVLWQGVLKSVIYPDPPSPAAGSRFSVKMRPQTREDVEITNASALAGLTFEAHLKGGGVDQTIQLHDDGQEPDRQAGDAYYGGSFALPANASGTLTLAGIAKGPGVATDRHEISIEIATGPPVIRATVVVDSTTVYPGESVTGKVLLANDGAAAPIRLELASLKQSGSATLTPAGTTAAPGSSEIAFTVAVGKDAELGPLGGAIQVIGADGKPIQAEPLAVIVVAVPTFWDRWWWAIVAVAALVLLALAWLGIKLIMARRERGVGGLVLKLYENGHERKPTIAPGPAQAQAEEFEFDIRVPDDGGVPSLQTVSPGTNRYRLRRAGAGKVALRVPTEETLTFPLGQQTGLPHVTGLWLLVEDVGRGSDDETTVPPPPPSGSVDLDL</sequence>
<feature type="transmembrane region" description="Helical" evidence="2">
    <location>
        <begin position="598"/>
        <end position="618"/>
    </location>
</feature>
<dbReference type="EMBL" id="JACHMN010000003">
    <property type="protein sequence ID" value="MBB5873095.1"/>
    <property type="molecule type" value="Genomic_DNA"/>
</dbReference>
<keyword evidence="6" id="KW-1185">Reference proteome</keyword>
<evidence type="ECO:0000256" key="3">
    <source>
        <dbReference type="SAM" id="SignalP"/>
    </source>
</evidence>
<feature type="region of interest" description="Disordered" evidence="1">
    <location>
        <begin position="729"/>
        <end position="750"/>
    </location>
</feature>
<evidence type="ECO:0000256" key="2">
    <source>
        <dbReference type="SAM" id="Phobius"/>
    </source>
</evidence>
<dbReference type="SUPFAM" id="SSF53300">
    <property type="entry name" value="vWA-like"/>
    <property type="match status" value="1"/>
</dbReference>
<dbReference type="AlphaFoldDB" id="A0A841BZI3"/>
<dbReference type="CDD" id="cd00198">
    <property type="entry name" value="vWFA"/>
    <property type="match status" value="1"/>
</dbReference>
<feature type="chain" id="PRO_5032507987" description="VWFA domain-containing protein" evidence="3">
    <location>
        <begin position="26"/>
        <end position="750"/>
    </location>
</feature>
<reference evidence="5 6" key="1">
    <citation type="submission" date="2020-08" db="EMBL/GenBank/DDBJ databases">
        <title>Sequencing the genomes of 1000 actinobacteria strains.</title>
        <authorList>
            <person name="Klenk H.-P."/>
        </authorList>
    </citation>
    <scope>NUCLEOTIDE SEQUENCE [LARGE SCALE GENOMIC DNA]</scope>
    <source>
        <strain evidence="5 6">DSM 45362</strain>
    </source>
</reference>
<dbReference type="PROSITE" id="PS50234">
    <property type="entry name" value="VWFA"/>
    <property type="match status" value="1"/>
</dbReference>
<keyword evidence="2" id="KW-0472">Membrane</keyword>
<dbReference type="InterPro" id="IPR002035">
    <property type="entry name" value="VWF_A"/>
</dbReference>
<evidence type="ECO:0000313" key="5">
    <source>
        <dbReference type="EMBL" id="MBB5873095.1"/>
    </source>
</evidence>
<dbReference type="Proteomes" id="UP000587527">
    <property type="component" value="Unassembled WGS sequence"/>
</dbReference>
<evidence type="ECO:0000313" key="6">
    <source>
        <dbReference type="Proteomes" id="UP000587527"/>
    </source>
</evidence>
<evidence type="ECO:0000256" key="1">
    <source>
        <dbReference type="SAM" id="MobiDB-lite"/>
    </source>
</evidence>
<feature type="signal peptide" evidence="3">
    <location>
        <begin position="1"/>
        <end position="25"/>
    </location>
</feature>
<dbReference type="Gene3D" id="3.40.50.410">
    <property type="entry name" value="von Willebrand factor, type A domain"/>
    <property type="match status" value="1"/>
</dbReference>
<protein>
    <recommendedName>
        <fullName evidence="4">VWFA domain-containing protein</fullName>
    </recommendedName>
</protein>
<gene>
    <name evidence="5" type="ORF">F4553_006529</name>
</gene>
<feature type="domain" description="VWFA" evidence="4">
    <location>
        <begin position="44"/>
        <end position="256"/>
    </location>
</feature>
<accession>A0A841BZI3</accession>
<keyword evidence="2" id="KW-0812">Transmembrane</keyword>
<evidence type="ECO:0000259" key="4">
    <source>
        <dbReference type="PROSITE" id="PS50234"/>
    </source>
</evidence>
<dbReference type="RefSeq" id="WP_184843734.1">
    <property type="nucleotide sequence ID" value="NZ_JACHMN010000003.1"/>
</dbReference>
<keyword evidence="3" id="KW-0732">Signal</keyword>
<name>A0A841BZI3_9ACTN</name>
<comment type="caution">
    <text evidence="5">The sequence shown here is derived from an EMBL/GenBank/DDBJ whole genome shotgun (WGS) entry which is preliminary data.</text>
</comment>
<dbReference type="InterPro" id="IPR036465">
    <property type="entry name" value="vWFA_dom_sf"/>
</dbReference>
<proteinExistence type="predicted"/>
<organism evidence="5 6">
    <name type="scientific">Allocatelliglobosispora scoriae</name>
    <dbReference type="NCBI Taxonomy" id="643052"/>
    <lineage>
        <taxon>Bacteria</taxon>
        <taxon>Bacillati</taxon>
        <taxon>Actinomycetota</taxon>
        <taxon>Actinomycetes</taxon>
        <taxon>Micromonosporales</taxon>
        <taxon>Micromonosporaceae</taxon>
        <taxon>Allocatelliglobosispora</taxon>
    </lineage>
</organism>